<dbReference type="EMBL" id="BLAL01000005">
    <property type="protein sequence ID" value="GES73065.1"/>
    <property type="molecule type" value="Genomic_DNA"/>
</dbReference>
<protein>
    <submittedName>
        <fullName evidence="1">Uncharacterized protein</fullName>
    </submittedName>
</protein>
<organism evidence="1 2">
    <name type="scientific">Rhizophagus clarus</name>
    <dbReference type="NCBI Taxonomy" id="94130"/>
    <lineage>
        <taxon>Eukaryota</taxon>
        <taxon>Fungi</taxon>
        <taxon>Fungi incertae sedis</taxon>
        <taxon>Mucoromycota</taxon>
        <taxon>Glomeromycotina</taxon>
        <taxon>Glomeromycetes</taxon>
        <taxon>Glomerales</taxon>
        <taxon>Glomeraceae</taxon>
        <taxon>Rhizophagus</taxon>
    </lineage>
</organism>
<dbReference type="OrthoDB" id="4851849at2759"/>
<dbReference type="Proteomes" id="UP000615446">
    <property type="component" value="Unassembled WGS sequence"/>
</dbReference>
<dbReference type="Pfam" id="PF14441">
    <property type="entry name" value="OTT_1508_deam"/>
    <property type="match status" value="1"/>
</dbReference>
<reference evidence="1" key="1">
    <citation type="submission" date="2019-10" db="EMBL/GenBank/DDBJ databases">
        <title>Conservation and host-specific expression of non-tandemly repeated heterogenous ribosome RNA gene in arbuscular mycorrhizal fungi.</title>
        <authorList>
            <person name="Maeda T."/>
            <person name="Kobayashi Y."/>
            <person name="Nakagawa T."/>
            <person name="Ezawa T."/>
            <person name="Yamaguchi K."/>
            <person name="Bino T."/>
            <person name="Nishimoto Y."/>
            <person name="Shigenobu S."/>
            <person name="Kawaguchi M."/>
        </authorList>
    </citation>
    <scope>NUCLEOTIDE SEQUENCE</scope>
    <source>
        <strain evidence="1">HR1</strain>
    </source>
</reference>
<name>A0A8H3KS33_9GLOM</name>
<dbReference type="InterPro" id="IPR027796">
    <property type="entry name" value="OTT_1508_deam-like"/>
</dbReference>
<dbReference type="AlphaFoldDB" id="A0A8H3KS33"/>
<proteinExistence type="predicted"/>
<evidence type="ECO:0000313" key="2">
    <source>
        <dbReference type="Proteomes" id="UP000615446"/>
    </source>
</evidence>
<sequence>MTWQFAIIEPLDTDEKLKDIDRLSCNLATIHAKDKEATASIFKDFFSDAELIRLEPDISDQFVLSWKSTVKQFTGNDEYEKFMDRCNSKPELVERMNKIYTDKTTKKLELDNDLTRQIYLHAELNILASVIRQKKKESRIFIGISKRCCYLCELYINFLRLKGYSIFINGGHKKIYSAWKLPLVEDNFNIGSLDYTVY</sequence>
<comment type="caution">
    <text evidence="1">The sequence shown here is derived from an EMBL/GenBank/DDBJ whole genome shotgun (WGS) entry which is preliminary data.</text>
</comment>
<evidence type="ECO:0000313" key="1">
    <source>
        <dbReference type="EMBL" id="GES73065.1"/>
    </source>
</evidence>
<accession>A0A8H3KS33</accession>
<gene>
    <name evidence="1" type="ORF">RCL2_000060600</name>
</gene>